<dbReference type="Proteomes" id="UP000215914">
    <property type="component" value="Chromosome 4"/>
</dbReference>
<protein>
    <submittedName>
        <fullName evidence="2">Uncharacterized protein</fullName>
    </submittedName>
</protein>
<sequence>MILTGHTSNSVVKYDQLSWYLFDDCGYKKLIVTLQIFMWRSLQWSSQLLLFVDIRSSTVVCILILFYNINIGFKLF</sequence>
<dbReference type="AlphaFoldDB" id="A0A251UYX0"/>
<evidence type="ECO:0000313" key="3">
    <source>
        <dbReference type="Proteomes" id="UP000215914"/>
    </source>
</evidence>
<keyword evidence="1" id="KW-0472">Membrane</keyword>
<reference evidence="3" key="1">
    <citation type="journal article" date="2017" name="Nature">
        <title>The sunflower genome provides insights into oil metabolism, flowering and Asterid evolution.</title>
        <authorList>
            <person name="Badouin H."/>
            <person name="Gouzy J."/>
            <person name="Grassa C.J."/>
            <person name="Murat F."/>
            <person name="Staton S.E."/>
            <person name="Cottret L."/>
            <person name="Lelandais-Briere C."/>
            <person name="Owens G.L."/>
            <person name="Carrere S."/>
            <person name="Mayjonade B."/>
            <person name="Legrand L."/>
            <person name="Gill N."/>
            <person name="Kane N.C."/>
            <person name="Bowers J.E."/>
            <person name="Hubner S."/>
            <person name="Bellec A."/>
            <person name="Berard A."/>
            <person name="Berges H."/>
            <person name="Blanchet N."/>
            <person name="Boniface M.C."/>
            <person name="Brunel D."/>
            <person name="Catrice O."/>
            <person name="Chaidir N."/>
            <person name="Claudel C."/>
            <person name="Donnadieu C."/>
            <person name="Faraut T."/>
            <person name="Fievet G."/>
            <person name="Helmstetter N."/>
            <person name="King M."/>
            <person name="Knapp S.J."/>
            <person name="Lai Z."/>
            <person name="Le Paslier M.C."/>
            <person name="Lippi Y."/>
            <person name="Lorenzon L."/>
            <person name="Mandel J.R."/>
            <person name="Marage G."/>
            <person name="Marchand G."/>
            <person name="Marquand E."/>
            <person name="Bret-Mestries E."/>
            <person name="Morien E."/>
            <person name="Nambeesan S."/>
            <person name="Nguyen T."/>
            <person name="Pegot-Espagnet P."/>
            <person name="Pouilly N."/>
            <person name="Raftis F."/>
            <person name="Sallet E."/>
            <person name="Schiex T."/>
            <person name="Thomas J."/>
            <person name="Vandecasteele C."/>
            <person name="Vares D."/>
            <person name="Vear F."/>
            <person name="Vautrin S."/>
            <person name="Crespi M."/>
            <person name="Mangin B."/>
            <person name="Burke J.M."/>
            <person name="Salse J."/>
            <person name="Munos S."/>
            <person name="Vincourt P."/>
            <person name="Rieseberg L.H."/>
            <person name="Langlade N.B."/>
        </authorList>
    </citation>
    <scope>NUCLEOTIDE SEQUENCE [LARGE SCALE GENOMIC DNA]</scope>
    <source>
        <strain evidence="3">cv. SF193</strain>
    </source>
</reference>
<keyword evidence="3" id="KW-1185">Reference proteome</keyword>
<dbReference type="EMBL" id="CM007893">
    <property type="protein sequence ID" value="OTG28567.1"/>
    <property type="molecule type" value="Genomic_DNA"/>
</dbReference>
<proteinExistence type="predicted"/>
<keyword evidence="1" id="KW-1133">Transmembrane helix</keyword>
<evidence type="ECO:0000256" key="1">
    <source>
        <dbReference type="SAM" id="Phobius"/>
    </source>
</evidence>
<organism evidence="2 3">
    <name type="scientific">Helianthus annuus</name>
    <name type="common">Common sunflower</name>
    <dbReference type="NCBI Taxonomy" id="4232"/>
    <lineage>
        <taxon>Eukaryota</taxon>
        <taxon>Viridiplantae</taxon>
        <taxon>Streptophyta</taxon>
        <taxon>Embryophyta</taxon>
        <taxon>Tracheophyta</taxon>
        <taxon>Spermatophyta</taxon>
        <taxon>Magnoliopsida</taxon>
        <taxon>eudicotyledons</taxon>
        <taxon>Gunneridae</taxon>
        <taxon>Pentapetalae</taxon>
        <taxon>asterids</taxon>
        <taxon>campanulids</taxon>
        <taxon>Asterales</taxon>
        <taxon>Asteraceae</taxon>
        <taxon>Asteroideae</taxon>
        <taxon>Heliantheae alliance</taxon>
        <taxon>Heliantheae</taxon>
        <taxon>Helianthus</taxon>
    </lineage>
</organism>
<accession>A0A251UYX0</accession>
<evidence type="ECO:0000313" key="2">
    <source>
        <dbReference type="EMBL" id="OTG28567.1"/>
    </source>
</evidence>
<name>A0A251UYX0_HELAN</name>
<keyword evidence="1" id="KW-0812">Transmembrane</keyword>
<gene>
    <name evidence="2" type="ORF">HannXRQ_Chr04g0112681</name>
</gene>
<feature type="transmembrane region" description="Helical" evidence="1">
    <location>
        <begin position="48"/>
        <end position="69"/>
    </location>
</feature>
<dbReference type="InParanoid" id="A0A251UYX0"/>